<dbReference type="AlphaFoldDB" id="A0ABD5V8N8"/>
<dbReference type="PANTHER" id="PTHR43319">
    <property type="entry name" value="BETA-LACTAMASE-RELATED"/>
    <property type="match status" value="1"/>
</dbReference>
<comment type="caution">
    <text evidence="2">The sequence shown here is derived from an EMBL/GenBank/DDBJ whole genome shotgun (WGS) entry which is preliminary data.</text>
</comment>
<gene>
    <name evidence="2" type="ORF">ACFQGH_15090</name>
</gene>
<name>A0ABD5V8N8_9EURY</name>
<evidence type="ECO:0000313" key="2">
    <source>
        <dbReference type="EMBL" id="MFC6906520.1"/>
    </source>
</evidence>
<dbReference type="SUPFAM" id="SSF56601">
    <property type="entry name" value="beta-lactamase/transpeptidase-like"/>
    <property type="match status" value="1"/>
</dbReference>
<proteinExistence type="predicted"/>
<organism evidence="2 3">
    <name type="scientific">Halalkalicoccus tibetensis</name>
    <dbReference type="NCBI Taxonomy" id="175632"/>
    <lineage>
        <taxon>Archaea</taxon>
        <taxon>Methanobacteriati</taxon>
        <taxon>Methanobacteriota</taxon>
        <taxon>Stenosarchaea group</taxon>
        <taxon>Halobacteria</taxon>
        <taxon>Halobacteriales</taxon>
        <taxon>Halococcaceae</taxon>
        <taxon>Halalkalicoccus</taxon>
    </lineage>
</organism>
<dbReference type="EMBL" id="JBHSXQ010000004">
    <property type="protein sequence ID" value="MFC6906520.1"/>
    <property type="molecule type" value="Genomic_DNA"/>
</dbReference>
<dbReference type="EC" id="3.-.-.-" evidence="2"/>
<dbReference type="PANTHER" id="PTHR43319:SF3">
    <property type="entry name" value="BETA-LACTAMASE-RELATED DOMAIN-CONTAINING PROTEIN"/>
    <property type="match status" value="1"/>
</dbReference>
<dbReference type="InterPro" id="IPR052907">
    <property type="entry name" value="Beta-lactamase/esterase"/>
</dbReference>
<feature type="domain" description="Beta-lactamase-related" evidence="1">
    <location>
        <begin position="54"/>
        <end position="395"/>
    </location>
</feature>
<dbReference type="InterPro" id="IPR012338">
    <property type="entry name" value="Beta-lactam/transpept-like"/>
</dbReference>
<evidence type="ECO:0000313" key="3">
    <source>
        <dbReference type="Proteomes" id="UP001596312"/>
    </source>
</evidence>
<dbReference type="Proteomes" id="UP001596312">
    <property type="component" value="Unassembled WGS sequence"/>
</dbReference>
<dbReference type="InterPro" id="IPR001466">
    <property type="entry name" value="Beta-lactam-related"/>
</dbReference>
<keyword evidence="3" id="KW-1185">Reference proteome</keyword>
<dbReference type="GO" id="GO:0016787">
    <property type="term" value="F:hydrolase activity"/>
    <property type="evidence" value="ECO:0007669"/>
    <property type="project" value="UniProtKB-KW"/>
</dbReference>
<protein>
    <submittedName>
        <fullName evidence="2">Serine hydrolase domain-containing protein</fullName>
        <ecNumber evidence="2">3.-.-.-</ecNumber>
    </submittedName>
</protein>
<reference evidence="2 3" key="1">
    <citation type="journal article" date="2019" name="Int. J. Syst. Evol. Microbiol.">
        <title>The Global Catalogue of Microorganisms (GCM) 10K type strain sequencing project: providing services to taxonomists for standard genome sequencing and annotation.</title>
        <authorList>
            <consortium name="The Broad Institute Genomics Platform"/>
            <consortium name="The Broad Institute Genome Sequencing Center for Infectious Disease"/>
            <person name="Wu L."/>
            <person name="Ma J."/>
        </authorList>
    </citation>
    <scope>NUCLEOTIDE SEQUENCE [LARGE SCALE GENOMIC DNA]</scope>
    <source>
        <strain evidence="2 3">CGMCC 1.3240</strain>
    </source>
</reference>
<keyword evidence="2" id="KW-0378">Hydrolase</keyword>
<dbReference type="Gene3D" id="3.40.710.10">
    <property type="entry name" value="DD-peptidase/beta-lactamase superfamily"/>
    <property type="match status" value="1"/>
</dbReference>
<evidence type="ECO:0000259" key="1">
    <source>
        <dbReference type="Pfam" id="PF00144"/>
    </source>
</evidence>
<dbReference type="RefSeq" id="WP_340605091.1">
    <property type="nucleotide sequence ID" value="NZ_JBBMXV010000004.1"/>
</dbReference>
<dbReference type="Pfam" id="PF00144">
    <property type="entry name" value="Beta-lactamase"/>
    <property type="match status" value="1"/>
</dbReference>
<accession>A0ABD5V8N8</accession>
<sequence>MAETRITWPRRTVLAALGAAGTGSIVGQGSVGSTADEPSRSEDSFVSHGIERIEDLFEHHLELGLHHGAQLAVYRGDELVVDLAGGTLGPEREAVTPDSRFLLFSCTKPYAAACLHHLADRGRLDFDDRVVDHWPAFAAEGTGKASTTVRHVLTHQAGLPETPADDRPEIWDDPDSLAGSMEAVDPEFPPGSTAQYHTLSFGWLTGELVRQVTGQRIDEYACEHVFEPLGMDRTHIGLPDDEPHDVATLTGFDASDTLVETDVSIGSTNQEVAETFNQESIRRSLVPGANGVGPARELARFYACYLNGGGLDGTRLLGPETVEEAPSVQVEVEPDETVGSGQRYGLGFQLGGALPDRHGIGAPLANYGHAGLGSSISWADPEADIAFAYVTNGIRDDFQNNARMAVMGETVRRELA</sequence>